<feature type="compositionally biased region" description="Basic and acidic residues" evidence="1">
    <location>
        <begin position="195"/>
        <end position="206"/>
    </location>
</feature>
<organism evidence="2 3">
    <name type="scientific">Solimicrobium silvestre</name>
    <dbReference type="NCBI Taxonomy" id="2099400"/>
    <lineage>
        <taxon>Bacteria</taxon>
        <taxon>Pseudomonadati</taxon>
        <taxon>Pseudomonadota</taxon>
        <taxon>Betaproteobacteria</taxon>
        <taxon>Burkholderiales</taxon>
        <taxon>Oxalobacteraceae</taxon>
        <taxon>Solimicrobium</taxon>
    </lineage>
</organism>
<dbReference type="RefSeq" id="WP_105532620.1">
    <property type="nucleotide sequence ID" value="NZ_PUGF01000013.1"/>
</dbReference>
<dbReference type="EMBL" id="PUGF01000013">
    <property type="protein sequence ID" value="PRC92501.1"/>
    <property type="molecule type" value="Genomic_DNA"/>
</dbReference>
<dbReference type="OrthoDB" id="10008986at2"/>
<evidence type="ECO:0000256" key="1">
    <source>
        <dbReference type="SAM" id="MobiDB-lite"/>
    </source>
</evidence>
<protein>
    <submittedName>
        <fullName evidence="2">Uncharacterized protein</fullName>
    </submittedName>
</protein>
<accession>A0A2S9GXR7</accession>
<evidence type="ECO:0000313" key="2">
    <source>
        <dbReference type="EMBL" id="PRC92501.1"/>
    </source>
</evidence>
<proteinExistence type="predicted"/>
<dbReference type="AlphaFoldDB" id="A0A2S9GXR7"/>
<dbReference type="Proteomes" id="UP000237839">
    <property type="component" value="Unassembled WGS sequence"/>
</dbReference>
<keyword evidence="3" id="KW-1185">Reference proteome</keyword>
<feature type="region of interest" description="Disordered" evidence="1">
    <location>
        <begin position="186"/>
        <end position="206"/>
    </location>
</feature>
<evidence type="ECO:0000313" key="3">
    <source>
        <dbReference type="Proteomes" id="UP000237839"/>
    </source>
</evidence>
<gene>
    <name evidence="2" type="ORF">S2091_2876</name>
</gene>
<sequence length="206" mass="23677">MQAKDYVGAQKVMAEAGQLYDMTCPLVTYFEPYWAFAAAKINDTAYIENLPTLFHQDDRQFDYHLTKSVLQAFKHDVDGSIESAHMAKLFVTNNLATGFLPDYSYAEIMEWLYFETKNEKYRVEVLDWVAKVEKKLPWAGWAYAMEAELQSDPVIRSNAAAMARYLDPLSERLARLPKNVRDDAKFTNGNPLLKPVDRGQRMEGKT</sequence>
<name>A0A2S9GXR7_9BURK</name>
<comment type="caution">
    <text evidence="2">The sequence shown here is derived from an EMBL/GenBank/DDBJ whole genome shotgun (WGS) entry which is preliminary data.</text>
</comment>
<reference evidence="2 3" key="1">
    <citation type="submission" date="2018-02" db="EMBL/GenBank/DDBJ databases">
        <title>Solimicrobium silvestre gen. nov., sp. nov., isolated from alpine forest soil.</title>
        <authorList>
            <person name="Margesin R."/>
            <person name="Albuquerque L."/>
            <person name="Zhang D.-C."/>
            <person name="Froufe H.J.C."/>
            <person name="Severino R."/>
            <person name="Roxo I."/>
            <person name="Egas C."/>
            <person name="Da Costa M.S."/>
        </authorList>
    </citation>
    <scope>NUCLEOTIDE SEQUENCE [LARGE SCALE GENOMIC DNA]</scope>
    <source>
        <strain evidence="2 3">S20-91</strain>
    </source>
</reference>